<dbReference type="InterPro" id="IPR035994">
    <property type="entry name" value="Nucleoside_phosphorylase_sf"/>
</dbReference>
<organism evidence="1 2">
    <name type="scientific">Aspergillus tanneri</name>
    <dbReference type="NCBI Taxonomy" id="1220188"/>
    <lineage>
        <taxon>Eukaryota</taxon>
        <taxon>Fungi</taxon>
        <taxon>Dikarya</taxon>
        <taxon>Ascomycota</taxon>
        <taxon>Pezizomycotina</taxon>
        <taxon>Eurotiomycetes</taxon>
        <taxon>Eurotiomycetidae</taxon>
        <taxon>Eurotiales</taxon>
        <taxon>Aspergillaceae</taxon>
        <taxon>Aspergillus</taxon>
        <taxon>Aspergillus subgen. Circumdati</taxon>
    </lineage>
</organism>
<dbReference type="OrthoDB" id="1577640at2759"/>
<dbReference type="InterPro" id="IPR053137">
    <property type="entry name" value="NLR-like"/>
</dbReference>
<name>A0A5M9M425_9EURO</name>
<dbReference type="PANTHER" id="PTHR46082:SF11">
    <property type="entry name" value="AAA+ ATPASE DOMAIN-CONTAINING PROTEIN-RELATED"/>
    <property type="match status" value="1"/>
</dbReference>
<comment type="caution">
    <text evidence="1">The sequence shown here is derived from an EMBL/GenBank/DDBJ whole genome shotgun (WGS) entry which is preliminary data.</text>
</comment>
<gene>
    <name evidence="1" type="ORF">ATNIH1004_010711</name>
</gene>
<reference evidence="1 2" key="1">
    <citation type="submission" date="2019-08" db="EMBL/GenBank/DDBJ databases">
        <title>The genome sequence of a newly discovered highly antifungal drug resistant Aspergillus species, Aspergillus tanneri NIH 1004.</title>
        <authorList>
            <person name="Mounaud S."/>
            <person name="Singh I."/>
            <person name="Joardar V."/>
            <person name="Pakala S."/>
            <person name="Pakala S."/>
            <person name="Venepally P."/>
            <person name="Chung J.K."/>
            <person name="Losada L."/>
            <person name="Nierman W.C."/>
        </authorList>
    </citation>
    <scope>NUCLEOTIDE SEQUENCE [LARGE SCALE GENOMIC DNA]</scope>
    <source>
        <strain evidence="1 2">NIH1004</strain>
    </source>
</reference>
<protein>
    <recommendedName>
        <fullName evidence="3">Nucleoside phosphorylase domain-containing protein</fullName>
    </recommendedName>
</protein>
<dbReference type="Gene3D" id="3.40.50.1580">
    <property type="entry name" value="Nucleoside phosphorylase domain"/>
    <property type="match status" value="1"/>
</dbReference>
<dbReference type="SUPFAM" id="SSF53167">
    <property type="entry name" value="Purine and uridine phosphorylases"/>
    <property type="match status" value="1"/>
</dbReference>
<dbReference type="VEuPathDB" id="FungiDB:EYZ11_012192"/>
<evidence type="ECO:0008006" key="3">
    <source>
        <dbReference type="Google" id="ProtNLM"/>
    </source>
</evidence>
<proteinExistence type="predicted"/>
<dbReference type="RefSeq" id="XP_033421134.1">
    <property type="nucleotide sequence ID" value="XM_033575279.1"/>
</dbReference>
<accession>A0A5M9M425</accession>
<evidence type="ECO:0000313" key="2">
    <source>
        <dbReference type="Proteomes" id="UP000324241"/>
    </source>
</evidence>
<dbReference type="GeneID" id="54333412"/>
<dbReference type="GO" id="GO:0009116">
    <property type="term" value="P:nucleoside metabolic process"/>
    <property type="evidence" value="ECO:0007669"/>
    <property type="project" value="InterPro"/>
</dbReference>
<dbReference type="EMBL" id="QUQM01000008">
    <property type="protein sequence ID" value="KAA8641772.1"/>
    <property type="molecule type" value="Genomic_DNA"/>
</dbReference>
<evidence type="ECO:0000313" key="1">
    <source>
        <dbReference type="EMBL" id="KAA8641772.1"/>
    </source>
</evidence>
<sequence>MASTHDDYTVAWICALPLEIAAAKIMLDEVHPPLSQTHADHNVYTLGSISGHNVVVACLPAGVYGTISASTVVSHLVSTYPNIQFGLMVGIGGGVPSKTVDIRLGDVVISKPTAASNGVIKYDYGKTIRNRQFQYTGLLNKPLPVLLKAVSQVESDSLTGKKLFSNILVDAQRNEETRKQFSRPKYDWLFQQIYNHKEGEPNCFACDRNQLVERPP</sequence>
<dbReference type="Proteomes" id="UP000324241">
    <property type="component" value="Unassembled WGS sequence"/>
</dbReference>
<dbReference type="AlphaFoldDB" id="A0A5M9M425"/>
<dbReference type="PANTHER" id="PTHR46082">
    <property type="entry name" value="ATP/GTP-BINDING PROTEIN-RELATED"/>
    <property type="match status" value="1"/>
</dbReference>
<dbReference type="GO" id="GO:0003824">
    <property type="term" value="F:catalytic activity"/>
    <property type="evidence" value="ECO:0007669"/>
    <property type="project" value="InterPro"/>
</dbReference>